<dbReference type="InterPro" id="IPR035952">
    <property type="entry name" value="Rhomboid-like_sf"/>
</dbReference>
<reference evidence="8" key="2">
    <citation type="submission" date="2019-06" db="EMBL/GenBank/DDBJ databases">
        <title>Co-occurence of chitin degradation, pigmentation and bioactivity in marine Pseudoalteromonas.</title>
        <authorList>
            <person name="Sonnenschein E.C."/>
            <person name="Bech P.K."/>
        </authorList>
    </citation>
    <scope>NUCLEOTIDE SEQUENCE [LARGE SCALE GENOMIC DNA]</scope>
    <source>
        <strain evidence="8">S1189</strain>
    </source>
</reference>
<evidence type="ECO:0000259" key="6">
    <source>
        <dbReference type="Pfam" id="PF01694"/>
    </source>
</evidence>
<dbReference type="NCBIfam" id="TIGR03902">
    <property type="entry name" value="rhom_GG_sort"/>
    <property type="match status" value="1"/>
</dbReference>
<feature type="transmembrane region" description="Helical" evidence="5">
    <location>
        <begin position="59"/>
        <end position="77"/>
    </location>
</feature>
<keyword evidence="2 5" id="KW-0812">Transmembrane</keyword>
<feature type="transmembrane region" description="Helical" evidence="5">
    <location>
        <begin position="168"/>
        <end position="186"/>
    </location>
</feature>
<keyword evidence="3 5" id="KW-1133">Transmembrane helix</keyword>
<proteinExistence type="predicted"/>
<dbReference type="EMBL" id="PNCM01000034">
    <property type="protein sequence ID" value="TMP78859.1"/>
    <property type="molecule type" value="Genomic_DNA"/>
</dbReference>
<dbReference type="AlphaFoldDB" id="A0A5S3YQ74"/>
<keyword evidence="4 5" id="KW-0472">Membrane</keyword>
<protein>
    <submittedName>
        <fullName evidence="7">Rhombosortase</fullName>
    </submittedName>
</protein>
<organism evidence="7 8">
    <name type="scientific">Pseudoalteromonas phenolica</name>
    <dbReference type="NCBI Taxonomy" id="161398"/>
    <lineage>
        <taxon>Bacteria</taxon>
        <taxon>Pseudomonadati</taxon>
        <taxon>Pseudomonadota</taxon>
        <taxon>Gammaproteobacteria</taxon>
        <taxon>Alteromonadales</taxon>
        <taxon>Pseudoalteromonadaceae</taxon>
        <taxon>Pseudoalteromonas</taxon>
    </lineage>
</organism>
<gene>
    <name evidence="7" type="primary">rrtA</name>
    <name evidence="7" type="ORF">CWB73_15165</name>
</gene>
<dbReference type="RefSeq" id="WP_138568511.1">
    <property type="nucleotide sequence ID" value="NZ_PNCM01000034.1"/>
</dbReference>
<evidence type="ECO:0000256" key="3">
    <source>
        <dbReference type="ARBA" id="ARBA00022989"/>
    </source>
</evidence>
<evidence type="ECO:0000256" key="2">
    <source>
        <dbReference type="ARBA" id="ARBA00022692"/>
    </source>
</evidence>
<dbReference type="InterPro" id="IPR022764">
    <property type="entry name" value="Peptidase_S54_rhomboid_dom"/>
</dbReference>
<evidence type="ECO:0000313" key="7">
    <source>
        <dbReference type="EMBL" id="TMP78859.1"/>
    </source>
</evidence>
<accession>A0A5S3YQ74</accession>
<evidence type="ECO:0000256" key="4">
    <source>
        <dbReference type="ARBA" id="ARBA00023136"/>
    </source>
</evidence>
<feature type="transmembrane region" description="Helical" evidence="5">
    <location>
        <begin position="12"/>
        <end position="29"/>
    </location>
</feature>
<evidence type="ECO:0000256" key="5">
    <source>
        <dbReference type="SAM" id="Phobius"/>
    </source>
</evidence>
<evidence type="ECO:0000313" key="8">
    <source>
        <dbReference type="Proteomes" id="UP000307362"/>
    </source>
</evidence>
<feature type="domain" description="Peptidase S54 rhomboid" evidence="6">
    <location>
        <begin position="43"/>
        <end position="187"/>
    </location>
</feature>
<comment type="subcellular location">
    <subcellularLocation>
        <location evidence="1">Membrane</location>
        <topology evidence="1">Multi-pass membrane protein</topology>
    </subcellularLocation>
</comment>
<reference evidence="7 8" key="1">
    <citation type="submission" date="2017-12" db="EMBL/GenBank/DDBJ databases">
        <authorList>
            <person name="Paulsen S."/>
            <person name="Gram L.K."/>
        </authorList>
    </citation>
    <scope>NUCLEOTIDE SEQUENCE [LARGE SCALE GENOMIC DNA]</scope>
    <source>
        <strain evidence="7 8">S1189</strain>
    </source>
</reference>
<dbReference type="OrthoDB" id="196054at2"/>
<feature type="transmembrane region" description="Helical" evidence="5">
    <location>
        <begin position="84"/>
        <end position="102"/>
    </location>
</feature>
<dbReference type="GO" id="GO:0016020">
    <property type="term" value="C:membrane"/>
    <property type="evidence" value="ECO:0007669"/>
    <property type="project" value="UniProtKB-SubCell"/>
</dbReference>
<feature type="transmembrane region" description="Helical" evidence="5">
    <location>
        <begin position="108"/>
        <end position="125"/>
    </location>
</feature>
<dbReference type="GO" id="GO:0004252">
    <property type="term" value="F:serine-type endopeptidase activity"/>
    <property type="evidence" value="ECO:0007669"/>
    <property type="project" value="InterPro"/>
</dbReference>
<comment type="caution">
    <text evidence="7">The sequence shown here is derived from an EMBL/GenBank/DDBJ whole genome shotgun (WGS) entry which is preliminary data.</text>
</comment>
<dbReference type="Gene3D" id="1.20.1540.10">
    <property type="entry name" value="Rhomboid-like"/>
    <property type="match status" value="1"/>
</dbReference>
<sequence>MIQLPFDRKYILPPILLILLSSALMFFNTNDLLEFHRNKIATGEIWRIFTGQFVHANPTHLLLNIVGIGFIWLLHAEHRTQSQYYIHTAFLALWTGLCIWLFVPDIKIYTGLSGLLHGVIVWGALKDIQVGMRSGILLFIGIWGKLAWEQYSGPSADVGELIQSRVAIEAHLIGAIGGLIMGLGLIKEKLLVKSEKKTK</sequence>
<dbReference type="Proteomes" id="UP000307362">
    <property type="component" value="Unassembled WGS sequence"/>
</dbReference>
<dbReference type="Pfam" id="PF01694">
    <property type="entry name" value="Rhomboid"/>
    <property type="match status" value="1"/>
</dbReference>
<evidence type="ECO:0000256" key="1">
    <source>
        <dbReference type="ARBA" id="ARBA00004141"/>
    </source>
</evidence>
<dbReference type="InterPro" id="IPR023826">
    <property type="entry name" value="Rhom-like_SP_proteobac"/>
</dbReference>
<dbReference type="SUPFAM" id="SSF144091">
    <property type="entry name" value="Rhomboid-like"/>
    <property type="match status" value="1"/>
</dbReference>
<name>A0A5S3YQ74_9GAMM</name>